<dbReference type="Gene3D" id="1.10.10.10">
    <property type="entry name" value="Winged helix-like DNA-binding domain superfamily/Winged helix DNA-binding domain"/>
    <property type="match status" value="1"/>
</dbReference>
<evidence type="ECO:0000256" key="4">
    <source>
        <dbReference type="ARBA" id="ARBA00023163"/>
    </source>
</evidence>
<gene>
    <name evidence="7" type="ORF">PQR62_14730</name>
</gene>
<comment type="caution">
    <text evidence="7">The sequence shown here is derived from an EMBL/GenBank/DDBJ whole genome shotgun (WGS) entry which is preliminary data.</text>
</comment>
<dbReference type="InterPro" id="IPR036388">
    <property type="entry name" value="WH-like_DNA-bd_sf"/>
</dbReference>
<keyword evidence="2" id="KW-0805">Transcription regulation</keyword>
<dbReference type="PANTHER" id="PTHR30427:SF1">
    <property type="entry name" value="TRANSCRIPTIONAL ACTIVATOR PROTEIN LYSR"/>
    <property type="match status" value="1"/>
</dbReference>
<evidence type="ECO:0000313" key="8">
    <source>
        <dbReference type="Proteomes" id="UP001629246"/>
    </source>
</evidence>
<dbReference type="SUPFAM" id="SSF46785">
    <property type="entry name" value="Winged helix' DNA-binding domain"/>
    <property type="match status" value="1"/>
</dbReference>
<dbReference type="SUPFAM" id="SSF53850">
    <property type="entry name" value="Periplasmic binding protein-like II"/>
    <property type="match status" value="1"/>
</dbReference>
<feature type="domain" description="HTH lysR-type" evidence="6">
    <location>
        <begin position="3"/>
        <end position="60"/>
    </location>
</feature>
<reference evidence="7 8" key="1">
    <citation type="journal article" date="2024" name="Chem. Sci.">
        <title>Discovery of megapolipeptins by genome mining of a Burkholderiales bacteria collection.</title>
        <authorList>
            <person name="Paulo B.S."/>
            <person name="Recchia M.J.J."/>
            <person name="Lee S."/>
            <person name="Fergusson C.H."/>
            <person name="Romanowski S.B."/>
            <person name="Hernandez A."/>
            <person name="Krull N."/>
            <person name="Liu D.Y."/>
            <person name="Cavanagh H."/>
            <person name="Bos A."/>
            <person name="Gray C.A."/>
            <person name="Murphy B.T."/>
            <person name="Linington R.G."/>
            <person name="Eustaquio A.S."/>
        </authorList>
    </citation>
    <scope>NUCLEOTIDE SEQUENCE [LARGE SCALE GENOMIC DNA]</scope>
    <source>
        <strain evidence="7 8">RL21-008-BIB-A</strain>
    </source>
</reference>
<dbReference type="EMBL" id="JAQQFM010000006">
    <property type="protein sequence ID" value="MFL9925532.1"/>
    <property type="molecule type" value="Genomic_DNA"/>
</dbReference>
<dbReference type="Pfam" id="PF03466">
    <property type="entry name" value="LysR_substrate"/>
    <property type="match status" value="1"/>
</dbReference>
<dbReference type="Gene3D" id="3.40.190.290">
    <property type="match status" value="1"/>
</dbReference>
<evidence type="ECO:0000259" key="6">
    <source>
        <dbReference type="PROSITE" id="PS50931"/>
    </source>
</evidence>
<dbReference type="InterPro" id="IPR005119">
    <property type="entry name" value="LysR_subst-bd"/>
</dbReference>
<dbReference type="InterPro" id="IPR036390">
    <property type="entry name" value="WH_DNA-bd_sf"/>
</dbReference>
<name>A0ABW9ADN8_9BURK</name>
<evidence type="ECO:0000256" key="1">
    <source>
        <dbReference type="ARBA" id="ARBA00009437"/>
    </source>
</evidence>
<dbReference type="PANTHER" id="PTHR30427">
    <property type="entry name" value="TRANSCRIPTIONAL ACTIVATOR PROTEIN LYSR"/>
    <property type="match status" value="1"/>
</dbReference>
<evidence type="ECO:0000256" key="3">
    <source>
        <dbReference type="ARBA" id="ARBA00023125"/>
    </source>
</evidence>
<dbReference type="RefSeq" id="WP_408158721.1">
    <property type="nucleotide sequence ID" value="NZ_JAQQFM010000006.1"/>
</dbReference>
<organism evidence="7 8">
    <name type="scientific">Herbaspirillum lusitanum</name>
    <dbReference type="NCBI Taxonomy" id="213312"/>
    <lineage>
        <taxon>Bacteria</taxon>
        <taxon>Pseudomonadati</taxon>
        <taxon>Pseudomonadota</taxon>
        <taxon>Betaproteobacteria</taxon>
        <taxon>Burkholderiales</taxon>
        <taxon>Oxalobacteraceae</taxon>
        <taxon>Herbaspirillum</taxon>
    </lineage>
</organism>
<evidence type="ECO:0000313" key="7">
    <source>
        <dbReference type="EMBL" id="MFL9925532.1"/>
    </source>
</evidence>
<proteinExistence type="inferred from homology"/>
<feature type="region of interest" description="Disordered" evidence="5">
    <location>
        <begin position="310"/>
        <end position="330"/>
    </location>
</feature>
<dbReference type="PROSITE" id="PS50931">
    <property type="entry name" value="HTH_LYSR"/>
    <property type="match status" value="1"/>
</dbReference>
<keyword evidence="8" id="KW-1185">Reference proteome</keyword>
<evidence type="ECO:0000256" key="2">
    <source>
        <dbReference type="ARBA" id="ARBA00023015"/>
    </source>
</evidence>
<protein>
    <submittedName>
        <fullName evidence="7">LysR family transcriptional regulator</fullName>
    </submittedName>
</protein>
<dbReference type="Pfam" id="PF00126">
    <property type="entry name" value="HTH_1"/>
    <property type="match status" value="1"/>
</dbReference>
<accession>A0ABW9ADN8</accession>
<dbReference type="CDD" id="cd08415">
    <property type="entry name" value="PBP2_LysR_opines_like"/>
    <property type="match status" value="1"/>
</dbReference>
<dbReference type="InterPro" id="IPR037424">
    <property type="entry name" value="NocR_PBP2"/>
</dbReference>
<evidence type="ECO:0000256" key="5">
    <source>
        <dbReference type="SAM" id="MobiDB-lite"/>
    </source>
</evidence>
<keyword evidence="4" id="KW-0804">Transcription</keyword>
<sequence>MALNLRQIEIFRAVMITGSISGASELLFVSQPAVSRLLSHTEQRVGFALFERIKGRLYATPEAKKLFHEVESVYQAVQRVNELAHDLSENRSGILNIVSSPSIGQMLIPQAITLFRAKHPEVKLTFNCLSYAYLKERLLNRQADLGIIILPMEHPNLEVTPLCSNRLVCALPYNHELTRRGTLTLADLRPFPLISYDKDSPFGGIVGRMYQAQDEALRPIMEVGSPQNACSLVQMGAGIALVDEFSVRSWSANSQLVVRPVANAPVLQANLVHVQLEPLSQLTQAFIAELRTLVQGQGYGVPALHAEGQSGAGANEAATPARKVRQKKAA</sequence>
<dbReference type="Proteomes" id="UP001629246">
    <property type="component" value="Unassembled WGS sequence"/>
</dbReference>
<comment type="similarity">
    <text evidence="1">Belongs to the LysR transcriptional regulatory family.</text>
</comment>
<keyword evidence="3" id="KW-0238">DNA-binding</keyword>
<dbReference type="InterPro" id="IPR000847">
    <property type="entry name" value="LysR_HTH_N"/>
</dbReference>